<comment type="caution">
    <text evidence="9">The sequence shown here is derived from an EMBL/GenBank/DDBJ whole genome shotgun (WGS) entry which is preliminary data.</text>
</comment>
<feature type="transmembrane region" description="Helical" evidence="8">
    <location>
        <begin position="325"/>
        <end position="348"/>
    </location>
</feature>
<reference evidence="9 10" key="1">
    <citation type="submission" date="2021-07" db="EMBL/GenBank/DDBJ databases">
        <title>The draft genome sequence of Sphingomicrobium sp. B8.</title>
        <authorList>
            <person name="Mu L."/>
        </authorList>
    </citation>
    <scope>NUCLEOTIDE SEQUENCE [LARGE SCALE GENOMIC DNA]</scope>
    <source>
        <strain evidence="9 10">B8</strain>
    </source>
</reference>
<dbReference type="NCBIfam" id="TIGR00835">
    <property type="entry name" value="agcS"/>
    <property type="match status" value="1"/>
</dbReference>
<dbReference type="PANTHER" id="PTHR30330">
    <property type="entry name" value="AGSS FAMILY TRANSPORTER, SODIUM-ALANINE"/>
    <property type="match status" value="1"/>
</dbReference>
<feature type="transmembrane region" description="Helical" evidence="8">
    <location>
        <begin position="220"/>
        <end position="244"/>
    </location>
</feature>
<gene>
    <name evidence="9" type="ORF">KTQ36_08450</name>
</gene>
<organism evidence="9 10">
    <name type="scientific">Sphingomicrobium clamense</name>
    <dbReference type="NCBI Taxonomy" id="2851013"/>
    <lineage>
        <taxon>Bacteria</taxon>
        <taxon>Pseudomonadati</taxon>
        <taxon>Pseudomonadota</taxon>
        <taxon>Alphaproteobacteria</taxon>
        <taxon>Sphingomonadales</taxon>
        <taxon>Sphingomonadaceae</taxon>
        <taxon>Sphingomicrobium</taxon>
    </lineage>
</organism>
<keyword evidence="8" id="KW-0997">Cell inner membrane</keyword>
<proteinExistence type="inferred from homology"/>
<feature type="transmembrane region" description="Helical" evidence="8">
    <location>
        <begin position="165"/>
        <end position="187"/>
    </location>
</feature>
<dbReference type="Pfam" id="PF01235">
    <property type="entry name" value="Na_Ala_symp"/>
    <property type="match status" value="1"/>
</dbReference>
<accession>A0ABS6V6X6</accession>
<keyword evidence="4" id="KW-1003">Cell membrane</keyword>
<keyword evidence="5 8" id="KW-0812">Transmembrane</keyword>
<evidence type="ECO:0000313" key="10">
    <source>
        <dbReference type="Proteomes" id="UP000698028"/>
    </source>
</evidence>
<feature type="transmembrane region" description="Helical" evidence="8">
    <location>
        <begin position="369"/>
        <end position="387"/>
    </location>
</feature>
<feature type="transmembrane region" description="Helical" evidence="8">
    <location>
        <begin position="194"/>
        <end position="214"/>
    </location>
</feature>
<dbReference type="Proteomes" id="UP000698028">
    <property type="component" value="Unassembled WGS sequence"/>
</dbReference>
<feature type="transmembrane region" description="Helical" evidence="8">
    <location>
        <begin position="126"/>
        <end position="145"/>
    </location>
</feature>
<keyword evidence="7 8" id="KW-0472">Membrane</keyword>
<evidence type="ECO:0000256" key="5">
    <source>
        <dbReference type="ARBA" id="ARBA00022692"/>
    </source>
</evidence>
<name>A0ABS6V6X6_9SPHN</name>
<sequence>MLFFTFYLGFINIRGFGHGVKTVRGRFADDSAKGEMTQFQALSTALSGTVGLGNIAGVAVALAMGGPGAIFWMFVIGLFAMTLKFSEVTLGMKYREEMPDGTVRGGPMYTLKNGLAQRGYPTAGKWMGGLYAFLAMFAALPMFQVNQSFAQAGNAFGFGSGQSEALIYGCVLAFFTALVIFGGARWLGRVTSAIVPTMGAVYLLGIFIILAMGFDQIPAALGAIVGDAFTGEAAAGGAVGAFVVGMRRAVFSTEAGTGSSVMAHVHARTREPVSEGLVALLEPFIDTVVICSLGGLALVVSGTWLDPTLEDIAITSQAFADVAPWMPLLLATAVVLFAFSTVCAWGFYGSQAWGYLFGSGKQSLLTYKMVFVLLLPAGAIFPLDIVISFVDSAFFLMAIPNIIALYIFAPELKAMLADYWARKVCTDVE</sequence>
<feature type="transmembrane region" description="Helical" evidence="8">
    <location>
        <begin position="284"/>
        <end position="305"/>
    </location>
</feature>
<comment type="similarity">
    <text evidence="2 8">Belongs to the alanine or glycine:cation symporter (AGCS) (TC 2.A.25) family.</text>
</comment>
<evidence type="ECO:0000256" key="8">
    <source>
        <dbReference type="RuleBase" id="RU363064"/>
    </source>
</evidence>
<keyword evidence="6 8" id="KW-1133">Transmembrane helix</keyword>
<evidence type="ECO:0000256" key="1">
    <source>
        <dbReference type="ARBA" id="ARBA00004651"/>
    </source>
</evidence>
<evidence type="ECO:0000256" key="4">
    <source>
        <dbReference type="ARBA" id="ARBA00022475"/>
    </source>
</evidence>
<evidence type="ECO:0000256" key="7">
    <source>
        <dbReference type="ARBA" id="ARBA00023136"/>
    </source>
</evidence>
<dbReference type="EMBL" id="JAHVAH010000001">
    <property type="protein sequence ID" value="MBW0145322.1"/>
    <property type="molecule type" value="Genomic_DNA"/>
</dbReference>
<evidence type="ECO:0000256" key="6">
    <source>
        <dbReference type="ARBA" id="ARBA00022989"/>
    </source>
</evidence>
<protein>
    <submittedName>
        <fullName evidence="9">Alanine:cation symporter family protein</fullName>
    </submittedName>
</protein>
<keyword evidence="8" id="KW-0769">Symport</keyword>
<feature type="transmembrane region" description="Helical" evidence="8">
    <location>
        <begin position="393"/>
        <end position="409"/>
    </location>
</feature>
<comment type="subcellular location">
    <subcellularLocation>
        <location evidence="8">Cell inner membrane</location>
        <topology evidence="8">Multi-pass membrane protein</topology>
    </subcellularLocation>
    <subcellularLocation>
        <location evidence="1">Cell membrane</location>
        <topology evidence="1">Multi-pass membrane protein</topology>
    </subcellularLocation>
</comment>
<keyword evidence="10" id="KW-1185">Reference proteome</keyword>
<evidence type="ECO:0000256" key="2">
    <source>
        <dbReference type="ARBA" id="ARBA00009261"/>
    </source>
</evidence>
<evidence type="ECO:0000313" key="9">
    <source>
        <dbReference type="EMBL" id="MBW0145322.1"/>
    </source>
</evidence>
<dbReference type="InterPro" id="IPR001463">
    <property type="entry name" value="Na/Ala_symport"/>
</dbReference>
<dbReference type="PANTHER" id="PTHR30330:SF3">
    <property type="entry name" value="TRANSCRIPTIONAL REGULATOR, LRP FAMILY"/>
    <property type="match status" value="1"/>
</dbReference>
<evidence type="ECO:0000256" key="3">
    <source>
        <dbReference type="ARBA" id="ARBA00022448"/>
    </source>
</evidence>
<keyword evidence="3 8" id="KW-0813">Transport</keyword>